<feature type="domain" description="Mnd1 HTH" evidence="7">
    <location>
        <begin position="16"/>
        <end position="74"/>
    </location>
</feature>
<comment type="subcellular location">
    <subcellularLocation>
        <location evidence="1 5">Nucleus</location>
    </subcellularLocation>
</comment>
<comment type="similarity">
    <text evidence="2 5">Belongs to the MND1 family.</text>
</comment>
<evidence type="ECO:0000256" key="6">
    <source>
        <dbReference type="SAM" id="Coils"/>
    </source>
</evidence>
<reference evidence="9 10" key="1">
    <citation type="submission" date="2024-04" db="EMBL/GenBank/DDBJ databases">
        <title>Tritrichomonas musculus Genome.</title>
        <authorList>
            <person name="Alves-Ferreira E."/>
            <person name="Grigg M."/>
            <person name="Lorenzi H."/>
            <person name="Galac M."/>
        </authorList>
    </citation>
    <scope>NUCLEOTIDE SEQUENCE [LARGE SCALE GENOMIC DNA]</scope>
    <source>
        <strain evidence="9 10">EAF2021</strain>
    </source>
</reference>
<evidence type="ECO:0000256" key="2">
    <source>
        <dbReference type="ARBA" id="ARBA00005981"/>
    </source>
</evidence>
<evidence type="ECO:0000313" key="10">
    <source>
        <dbReference type="Proteomes" id="UP001470230"/>
    </source>
</evidence>
<evidence type="ECO:0000256" key="1">
    <source>
        <dbReference type="ARBA" id="ARBA00004123"/>
    </source>
</evidence>
<dbReference type="InterPro" id="IPR040453">
    <property type="entry name" value="Mnd1_HTH"/>
</dbReference>
<keyword evidence="3 6" id="KW-0175">Coiled coil</keyword>
<evidence type="ECO:0000259" key="8">
    <source>
        <dbReference type="Pfam" id="PF18517"/>
    </source>
</evidence>
<comment type="function">
    <text evidence="5">Required for proper homologous chromosome pairing and efficient cross-over and intragenic recombination during meiosis.</text>
</comment>
<dbReference type="Pfam" id="PF03962">
    <property type="entry name" value="Mnd1"/>
    <property type="match status" value="1"/>
</dbReference>
<proteinExistence type="inferred from homology"/>
<organism evidence="9 10">
    <name type="scientific">Tritrichomonas musculus</name>
    <dbReference type="NCBI Taxonomy" id="1915356"/>
    <lineage>
        <taxon>Eukaryota</taxon>
        <taxon>Metamonada</taxon>
        <taxon>Parabasalia</taxon>
        <taxon>Tritrichomonadida</taxon>
        <taxon>Tritrichomonadidae</taxon>
        <taxon>Tritrichomonas</taxon>
    </lineage>
</organism>
<dbReference type="Proteomes" id="UP001470230">
    <property type="component" value="Unassembled WGS sequence"/>
</dbReference>
<sequence length="204" mass="23764">MTKKKGMAHDDKLKTMQNLMMESKDVWTLKELEKECPKRGIRAMVVKDVLQELCDDDLVSSDKIGIGNYFWCFPSEAYNRRQVQVTKLTNEINDYQQQIEQLTAEIAELEPGREESPERTQLDYEIAEFQKQIDGIKDEASKYDGIDPEKCKLVQRQAMVALDAANRWTDNIFTIKSWATKKFGIPEKDFMKNCGIDENFDYLQ</sequence>
<evidence type="ECO:0000256" key="4">
    <source>
        <dbReference type="ARBA" id="ARBA00023242"/>
    </source>
</evidence>
<keyword evidence="4 5" id="KW-0539">Nucleus</keyword>
<dbReference type="InterPro" id="IPR040661">
    <property type="entry name" value="LZ3wCH"/>
</dbReference>
<dbReference type="EMBL" id="JAPFFF010000005">
    <property type="protein sequence ID" value="KAK8888570.1"/>
    <property type="molecule type" value="Genomic_DNA"/>
</dbReference>
<evidence type="ECO:0000256" key="3">
    <source>
        <dbReference type="ARBA" id="ARBA00023054"/>
    </source>
</evidence>
<keyword evidence="10" id="KW-1185">Reference proteome</keyword>
<comment type="caution">
    <text evidence="9">The sequence shown here is derived from an EMBL/GenBank/DDBJ whole genome shotgun (WGS) entry which is preliminary data.</text>
</comment>
<feature type="domain" description="Leucine zipper with capping helix" evidence="8">
    <location>
        <begin position="151"/>
        <end position="203"/>
    </location>
</feature>
<name>A0ABR2KBS3_9EUKA</name>
<dbReference type="PIRSF" id="PIRSF026991">
    <property type="entry name" value="Mnd1"/>
    <property type="match status" value="1"/>
</dbReference>
<dbReference type="Pfam" id="PF18517">
    <property type="entry name" value="LZ3wCH"/>
    <property type="match status" value="1"/>
</dbReference>
<protein>
    <submittedName>
        <fullName evidence="9">Meiotic nuclear division protein 1</fullName>
    </submittedName>
</protein>
<accession>A0ABR2KBS3</accession>
<feature type="coiled-coil region" evidence="6">
    <location>
        <begin position="78"/>
        <end position="112"/>
    </location>
</feature>
<gene>
    <name evidence="9" type="ORF">M9Y10_033301</name>
</gene>
<evidence type="ECO:0000313" key="9">
    <source>
        <dbReference type="EMBL" id="KAK8888570.1"/>
    </source>
</evidence>
<dbReference type="InterPro" id="IPR005647">
    <property type="entry name" value="Mnd1"/>
</dbReference>
<evidence type="ECO:0000259" key="7">
    <source>
        <dbReference type="Pfam" id="PF03962"/>
    </source>
</evidence>
<evidence type="ECO:0000256" key="5">
    <source>
        <dbReference type="PIRNR" id="PIRNR026991"/>
    </source>
</evidence>